<evidence type="ECO:0000256" key="5">
    <source>
        <dbReference type="ARBA" id="ARBA00023242"/>
    </source>
</evidence>
<sequence length="208" mass="22836">MLAQVSTSSVDVWPQGEEEHGDSEYWSRYRHLDNDLSSMIFMLPENLRLPAAFRCQHAVFVNILTHVAIICLHQSAIRRVQPVRDHNDHLEPVTSGTSPSAVATVVRQSRDRMLAAAKEIQHIFGIVQDLEMALRSPMQDFAAYTAALVFLERLAADHGDAASRGSVIFLLDVLGIAGQTNPSAKVFAARLTANLERCSVSVVSNASS</sequence>
<keyword evidence="2" id="KW-0479">Metal-binding</keyword>
<keyword evidence="5" id="KW-0539">Nucleus</keyword>
<dbReference type="EMBL" id="JAKNSF020000065">
    <property type="protein sequence ID" value="KAK7722787.1"/>
    <property type="molecule type" value="Genomic_DNA"/>
</dbReference>
<comment type="caution">
    <text evidence="6">The sequence shown here is derived from an EMBL/GenBank/DDBJ whole genome shotgun (WGS) entry which is preliminary data.</text>
</comment>
<proteinExistence type="predicted"/>
<dbReference type="PANTHER" id="PTHR47338:SF10">
    <property type="entry name" value="TRANSCRIPTION FACTOR DOMAIN-CONTAINING PROTEIN-RELATED"/>
    <property type="match status" value="1"/>
</dbReference>
<evidence type="ECO:0000313" key="6">
    <source>
        <dbReference type="EMBL" id="KAK7722787.1"/>
    </source>
</evidence>
<evidence type="ECO:0000256" key="2">
    <source>
        <dbReference type="ARBA" id="ARBA00022723"/>
    </source>
</evidence>
<organism evidence="6 7">
    <name type="scientific">Diaporthe eres</name>
    <name type="common">Phomopsis oblonga</name>
    <dbReference type="NCBI Taxonomy" id="83184"/>
    <lineage>
        <taxon>Eukaryota</taxon>
        <taxon>Fungi</taxon>
        <taxon>Dikarya</taxon>
        <taxon>Ascomycota</taxon>
        <taxon>Pezizomycotina</taxon>
        <taxon>Sordariomycetes</taxon>
        <taxon>Sordariomycetidae</taxon>
        <taxon>Diaporthales</taxon>
        <taxon>Diaporthaceae</taxon>
        <taxon>Diaporthe</taxon>
        <taxon>Diaporthe eres species complex</taxon>
    </lineage>
</organism>
<dbReference type="InterPro" id="IPR050815">
    <property type="entry name" value="TF_fung"/>
</dbReference>
<evidence type="ECO:0000256" key="1">
    <source>
        <dbReference type="ARBA" id="ARBA00004123"/>
    </source>
</evidence>
<name>A0ABR1P0M1_DIAER</name>
<protein>
    <submittedName>
        <fullName evidence="6">Uncharacterized protein</fullName>
    </submittedName>
</protein>
<gene>
    <name evidence="6" type="ORF">SLS63_009182</name>
</gene>
<dbReference type="Proteomes" id="UP001430848">
    <property type="component" value="Unassembled WGS sequence"/>
</dbReference>
<accession>A0ABR1P0M1</accession>
<dbReference type="PANTHER" id="PTHR47338">
    <property type="entry name" value="ZN(II)2CYS6 TRANSCRIPTION FACTOR (EUROFUNG)-RELATED"/>
    <property type="match status" value="1"/>
</dbReference>
<reference evidence="6 7" key="1">
    <citation type="submission" date="2024-02" db="EMBL/GenBank/DDBJ databases">
        <title>De novo assembly and annotation of 12 fungi associated with fruit tree decline syndrome in Ontario, Canada.</title>
        <authorList>
            <person name="Sulman M."/>
            <person name="Ellouze W."/>
            <person name="Ilyukhin E."/>
        </authorList>
    </citation>
    <scope>NUCLEOTIDE SEQUENCE [LARGE SCALE GENOMIC DNA]</scope>
    <source>
        <strain evidence="6 7">M169</strain>
    </source>
</reference>
<keyword evidence="3" id="KW-0805">Transcription regulation</keyword>
<evidence type="ECO:0000313" key="7">
    <source>
        <dbReference type="Proteomes" id="UP001430848"/>
    </source>
</evidence>
<keyword evidence="4" id="KW-0804">Transcription</keyword>
<evidence type="ECO:0000256" key="4">
    <source>
        <dbReference type="ARBA" id="ARBA00023163"/>
    </source>
</evidence>
<evidence type="ECO:0000256" key="3">
    <source>
        <dbReference type="ARBA" id="ARBA00023015"/>
    </source>
</evidence>
<comment type="subcellular location">
    <subcellularLocation>
        <location evidence="1">Nucleus</location>
    </subcellularLocation>
</comment>
<keyword evidence="7" id="KW-1185">Reference proteome</keyword>